<dbReference type="Pfam" id="PF05713">
    <property type="entry name" value="MobC"/>
    <property type="match status" value="1"/>
</dbReference>
<dbReference type="AlphaFoldDB" id="A0A2N9WUQ8"/>
<feature type="domain" description="Bacterial mobilisation" evidence="1">
    <location>
        <begin position="119"/>
        <end position="155"/>
    </location>
</feature>
<evidence type="ECO:0000313" key="3">
    <source>
        <dbReference type="Proteomes" id="UP000231293"/>
    </source>
</evidence>
<dbReference type="RefSeq" id="WP_100113483.1">
    <property type="nucleotide sequence ID" value="NZ_MDVB01000054.1"/>
</dbReference>
<dbReference type="InterPro" id="IPR008687">
    <property type="entry name" value="MobC"/>
</dbReference>
<dbReference type="EMBL" id="MDVB01000054">
    <property type="protein sequence ID" value="PIT16438.1"/>
    <property type="molecule type" value="Genomic_DNA"/>
</dbReference>
<comment type="caution">
    <text evidence="2">The sequence shown here is derived from an EMBL/GenBank/DDBJ whole genome shotgun (WGS) entry which is preliminary data.</text>
</comment>
<dbReference type="Proteomes" id="UP000231293">
    <property type="component" value="Unassembled WGS sequence"/>
</dbReference>
<reference evidence="2 3" key="1">
    <citation type="journal article" date="2017" name="MBio">
        <title>Type VI secretion-mediated competition in the bee gut microbiome.</title>
        <authorList>
            <person name="Steele M.I."/>
            <person name="Kwong W.K."/>
            <person name="Powell J.E."/>
            <person name="Whiteley M."/>
            <person name="Moran N.A."/>
        </authorList>
    </citation>
    <scope>NUCLEOTIDE SEQUENCE [LARGE SCALE GENOMIC DNA]</scope>
    <source>
        <strain evidence="2 3">App2-2</strain>
    </source>
</reference>
<organism evidence="2 3">
    <name type="scientific">Snodgrassella alvi</name>
    <dbReference type="NCBI Taxonomy" id="1196083"/>
    <lineage>
        <taxon>Bacteria</taxon>
        <taxon>Pseudomonadati</taxon>
        <taxon>Pseudomonadota</taxon>
        <taxon>Betaproteobacteria</taxon>
        <taxon>Neisseriales</taxon>
        <taxon>Neisseriaceae</taxon>
        <taxon>Snodgrassella</taxon>
    </lineage>
</organism>
<sequence length="173" mass="19587">MSQPKIWGLTEDVKKKLKDVALAKLGKPSISGLAKHLLLKELDNPTPVIHKSDDAGKQRKKYRLELQLNHHQDTYLRTSAEQQSMTANALAVDIINYHITGHPTLSNSEIQALYQSNYQLLRIGRNLNQIARQLNAGESGGITTDEIRQLRTIIDKHTEVVQEVMLASNRRFE</sequence>
<evidence type="ECO:0000313" key="2">
    <source>
        <dbReference type="EMBL" id="PIT16438.1"/>
    </source>
</evidence>
<proteinExistence type="predicted"/>
<accession>A0A2N9WUQ8</accession>
<protein>
    <recommendedName>
        <fullName evidence="1">Bacterial mobilisation domain-containing protein</fullName>
    </recommendedName>
</protein>
<gene>
    <name evidence="2" type="ORF">BGI32_04705</name>
</gene>
<name>A0A2N9WUQ8_9NEIS</name>
<evidence type="ECO:0000259" key="1">
    <source>
        <dbReference type="Pfam" id="PF05713"/>
    </source>
</evidence>